<protein>
    <recommendedName>
        <fullName evidence="3">DUF1748-domain-containing protein</fullName>
    </recommendedName>
</protein>
<name>A0A5M9KA41_MONFR</name>
<dbReference type="Proteomes" id="UP000322873">
    <property type="component" value="Unassembled WGS sequence"/>
</dbReference>
<accession>A0A5M9KA41</accession>
<reference evidence="1 2" key="1">
    <citation type="submission" date="2019-06" db="EMBL/GenBank/DDBJ databases">
        <title>Genome Sequence of the Brown Rot Fungal Pathogen Monilinia fructicola.</title>
        <authorList>
            <person name="De Miccolis Angelini R.M."/>
            <person name="Landi L."/>
            <person name="Abate D."/>
            <person name="Pollastro S."/>
            <person name="Romanazzi G."/>
            <person name="Faretra F."/>
        </authorList>
    </citation>
    <scope>NUCLEOTIDE SEQUENCE [LARGE SCALE GENOMIC DNA]</scope>
    <source>
        <strain evidence="1 2">Mfrc123</strain>
    </source>
</reference>
<sequence>MFLNLLTFGLWGKLGKLTHYAFDAVLLSAFLAGMKRSTGLTCVYPYTFLRAIILRNVRQVVHMLNTSFLIWRYPALRKTSPKTKSSTVGSKNILELVNG</sequence>
<dbReference type="InterPro" id="IPR013726">
    <property type="entry name" value="Mitofissin"/>
</dbReference>
<dbReference type="Pfam" id="PF08520">
    <property type="entry name" value="Mitofissin"/>
    <property type="match status" value="1"/>
</dbReference>
<evidence type="ECO:0000313" key="1">
    <source>
        <dbReference type="EMBL" id="KAA8577116.1"/>
    </source>
</evidence>
<dbReference type="VEuPathDB" id="FungiDB:MFRU_023g00070"/>
<keyword evidence="2" id="KW-1185">Reference proteome</keyword>
<proteinExistence type="predicted"/>
<dbReference type="PANTHER" id="PTHR28075">
    <property type="entry name" value="CHROMOSOME 16, WHOLE GENOME SHOTGUN SEQUENCE"/>
    <property type="match status" value="1"/>
</dbReference>
<evidence type="ECO:0008006" key="3">
    <source>
        <dbReference type="Google" id="ProtNLM"/>
    </source>
</evidence>
<comment type="caution">
    <text evidence="1">The sequence shown here is derived from an EMBL/GenBank/DDBJ whole genome shotgun (WGS) entry which is preliminary data.</text>
</comment>
<dbReference type="AlphaFoldDB" id="A0A5M9KA41"/>
<dbReference type="PANTHER" id="PTHR28075:SF1">
    <property type="entry name" value="DUF1748-DOMAIN-CONTAINING PROTEIN"/>
    <property type="match status" value="1"/>
</dbReference>
<gene>
    <name evidence="1" type="ORF">EYC84_007118</name>
</gene>
<evidence type="ECO:0000313" key="2">
    <source>
        <dbReference type="Proteomes" id="UP000322873"/>
    </source>
</evidence>
<organism evidence="1 2">
    <name type="scientific">Monilinia fructicola</name>
    <name type="common">Brown rot fungus</name>
    <name type="synonym">Ciboria fructicola</name>
    <dbReference type="NCBI Taxonomy" id="38448"/>
    <lineage>
        <taxon>Eukaryota</taxon>
        <taxon>Fungi</taxon>
        <taxon>Dikarya</taxon>
        <taxon>Ascomycota</taxon>
        <taxon>Pezizomycotina</taxon>
        <taxon>Leotiomycetes</taxon>
        <taxon>Helotiales</taxon>
        <taxon>Sclerotiniaceae</taxon>
        <taxon>Monilinia</taxon>
    </lineage>
</organism>
<dbReference type="GO" id="GO:0005737">
    <property type="term" value="C:cytoplasm"/>
    <property type="evidence" value="ECO:0007669"/>
    <property type="project" value="TreeGrafter"/>
</dbReference>
<dbReference type="EMBL" id="VICG01000001">
    <property type="protein sequence ID" value="KAA8577116.1"/>
    <property type="molecule type" value="Genomic_DNA"/>
</dbReference>